<dbReference type="Proteomes" id="UP000494040">
    <property type="component" value="Unassembled WGS sequence"/>
</dbReference>
<name>A0A8I6RXR2_CIMLE</name>
<dbReference type="RefSeq" id="XP_014254326.1">
    <property type="nucleotide sequence ID" value="XM_014398840.2"/>
</dbReference>
<evidence type="ECO:0000313" key="2">
    <source>
        <dbReference type="Proteomes" id="UP000494040"/>
    </source>
</evidence>
<evidence type="ECO:0000313" key="1">
    <source>
        <dbReference type="EnsemblMetazoa" id="XP_014254326.1"/>
    </source>
</evidence>
<sequence>MARKNDAALLQYFYSNQILKGMKHPEVVSESFSLVANLLDLISEIRESIDSVLFQDLRKMVSKRPKDLAAASRKIISEAIETKGVEECSVVYKRAKQNISVNNRATAAHVVFAWSVVESIVSLASETAARLTLFENDGKTYIKKGSLKENNDFCFFGRSAEIEDLTELFLLEESVFLNSRGGHKETTAAANIVVGFVLREAEIHLKSRALDAHEKFAFLDEPVLKHSVRKSCRSEKKETKNGILKIGI</sequence>
<dbReference type="OrthoDB" id="10515131at2759"/>
<protein>
    <submittedName>
        <fullName evidence="1">Uncharacterized protein</fullName>
    </submittedName>
</protein>
<organism evidence="1 2">
    <name type="scientific">Cimex lectularius</name>
    <name type="common">Bed bug</name>
    <name type="synonym">Acanthia lectularia</name>
    <dbReference type="NCBI Taxonomy" id="79782"/>
    <lineage>
        <taxon>Eukaryota</taxon>
        <taxon>Metazoa</taxon>
        <taxon>Ecdysozoa</taxon>
        <taxon>Arthropoda</taxon>
        <taxon>Hexapoda</taxon>
        <taxon>Insecta</taxon>
        <taxon>Pterygota</taxon>
        <taxon>Neoptera</taxon>
        <taxon>Paraneoptera</taxon>
        <taxon>Hemiptera</taxon>
        <taxon>Heteroptera</taxon>
        <taxon>Panheteroptera</taxon>
        <taxon>Cimicomorpha</taxon>
        <taxon>Cimicidae</taxon>
        <taxon>Cimex</taxon>
    </lineage>
</organism>
<dbReference type="AlphaFoldDB" id="A0A8I6RXR2"/>
<keyword evidence="2" id="KW-1185">Reference proteome</keyword>
<dbReference type="EnsemblMetazoa" id="XM_014398840.2">
    <property type="protein sequence ID" value="XP_014254326.1"/>
    <property type="gene ID" value="LOC106669383"/>
</dbReference>
<dbReference type="KEGG" id="clec:106669383"/>
<accession>A0A8I6RXR2</accession>
<reference evidence="1" key="1">
    <citation type="submission" date="2022-01" db="UniProtKB">
        <authorList>
            <consortium name="EnsemblMetazoa"/>
        </authorList>
    </citation>
    <scope>IDENTIFICATION</scope>
</reference>
<proteinExistence type="predicted"/>
<dbReference type="GeneID" id="106669383"/>